<dbReference type="GO" id="GO:0032040">
    <property type="term" value="C:small-subunit processome"/>
    <property type="evidence" value="ECO:0007669"/>
    <property type="project" value="TreeGrafter"/>
</dbReference>
<dbReference type="RefSeq" id="XP_051443570.1">
    <property type="nucleotide sequence ID" value="XM_051589914.1"/>
</dbReference>
<dbReference type="GO" id="GO:0031965">
    <property type="term" value="C:nuclear membrane"/>
    <property type="evidence" value="ECO:0007669"/>
    <property type="project" value="UniProtKB-SubCell"/>
</dbReference>
<evidence type="ECO:0000259" key="6">
    <source>
        <dbReference type="Pfam" id="PF03914"/>
    </source>
</evidence>
<dbReference type="GO" id="GO:0030692">
    <property type="term" value="C:Noc4p-Nop14p complex"/>
    <property type="evidence" value="ECO:0007669"/>
    <property type="project" value="TreeGrafter"/>
</dbReference>
<dbReference type="AlphaFoldDB" id="A0AAD5HDG9"/>
<feature type="region of interest" description="Disordered" evidence="5">
    <location>
        <begin position="201"/>
        <end position="220"/>
    </location>
</feature>
<reference evidence="7" key="1">
    <citation type="submission" date="2021-06" db="EMBL/GenBank/DDBJ databases">
        <authorList>
            <consortium name="DOE Joint Genome Institute"/>
            <person name="Mondo S.J."/>
            <person name="Amses K.R."/>
            <person name="Simmons D.R."/>
            <person name="Longcore J.E."/>
            <person name="Seto K."/>
            <person name="Alves G.H."/>
            <person name="Bonds A.E."/>
            <person name="Quandt C.A."/>
            <person name="Davis W.J."/>
            <person name="Chang Y."/>
            <person name="Letcher P.M."/>
            <person name="Powell M.J."/>
            <person name="Kuo A."/>
            <person name="Labutti K."/>
            <person name="Pangilinan J."/>
            <person name="Andreopoulos W."/>
            <person name="Tritt A."/>
            <person name="Riley R."/>
            <person name="Hundley H."/>
            <person name="Johnson J."/>
            <person name="Lipzen A."/>
            <person name="Barry K."/>
            <person name="Berbee M.L."/>
            <person name="Buchler N.E."/>
            <person name="Grigoriev I.V."/>
            <person name="Spatafora J.W."/>
            <person name="Stajich J.E."/>
            <person name="James T.Y."/>
        </authorList>
    </citation>
    <scope>NUCLEOTIDE SEQUENCE</scope>
    <source>
        <strain evidence="7">AG</strain>
    </source>
</reference>
<dbReference type="InterPro" id="IPR027193">
    <property type="entry name" value="Noc4"/>
</dbReference>
<feature type="compositionally biased region" description="Basic and acidic residues" evidence="5">
    <location>
        <begin position="201"/>
        <end position="211"/>
    </location>
</feature>
<dbReference type="GO" id="GO:0042254">
    <property type="term" value="P:ribosome biogenesis"/>
    <property type="evidence" value="ECO:0007669"/>
    <property type="project" value="InterPro"/>
</dbReference>
<dbReference type="InterPro" id="IPR005612">
    <property type="entry name" value="CCAAT-binding_factor"/>
</dbReference>
<keyword evidence="3" id="KW-0812">Transmembrane</keyword>
<feature type="domain" description="CCAAT-binding factor" evidence="6">
    <location>
        <begin position="359"/>
        <end position="507"/>
    </location>
</feature>
<protein>
    <recommendedName>
        <fullName evidence="6">CCAAT-binding factor domain-containing protein</fullName>
    </recommendedName>
</protein>
<evidence type="ECO:0000256" key="5">
    <source>
        <dbReference type="SAM" id="MobiDB-lite"/>
    </source>
</evidence>
<dbReference type="Pfam" id="PF03914">
    <property type="entry name" value="CBF"/>
    <property type="match status" value="1"/>
</dbReference>
<dbReference type="SUPFAM" id="SSF48371">
    <property type="entry name" value="ARM repeat"/>
    <property type="match status" value="1"/>
</dbReference>
<comment type="caution">
    <text evidence="7">The sequence shown here is derived from an EMBL/GenBank/DDBJ whole genome shotgun (WGS) entry which is preliminary data.</text>
</comment>
<sequence>MPQPIKKRKRGEVTGSRKDQDYKDTIQRIKVLESGLGDKSNLNNLVEIFEIAQGSHGGLTSAAIHALHRVYTTLLLKGELRRLKKEESAKATVSNWLRDNYNSYIKFLCELLRHEEPGLQKPALNILITLLKSESEFQTSLRKKHAFANDFYVRVVDAVLRNPNFSQPLQAELLGKYLNVYDDLRYYFFKNTSDIITSALESKDSSEADTPKKKKAKNMSNEKLNMLMQNTFSILEGIRTMPTAGAEIDEFWTGHPDPEYAAKAKEDPDAFADSSDEEEEVTKEVAGKKGPRKHMLVRLSVHKKALQTCWLAFMKMPLTNDLYKKTLLIMHKRIIPHMTDPRLLMDFLTDSYNAGGATALLALNSLFTLIVDYNLDYPEFYHKLYRLLDANVLHLKYRSRFFRLLDLFLSSSHLPASLIAAFIKRMARLSLTAPPAGSVILIAMIYNLLKRHPSCMALIHRDEAADAETDVFDESNPDPYTCNALNSSLWELQTLAEHYYPNVATLAKIFTEQFTKPSYNLEDFLDHTYGTFLDKELTRKRKKDPALAFEKPTELFPSLVKVGATDEDDETANDDLEDPSAVKWSLWAF</sequence>
<dbReference type="EMBL" id="MU620928">
    <property type="protein sequence ID" value="KAI8578566.1"/>
    <property type="molecule type" value="Genomic_DNA"/>
</dbReference>
<dbReference type="PANTHER" id="PTHR12455">
    <property type="entry name" value="NUCLEOLAR COMPLEX PROTEIN 4"/>
    <property type="match status" value="1"/>
</dbReference>
<reference evidence="7" key="2">
    <citation type="journal article" date="2022" name="Proc. Natl. Acad. Sci. U.S.A.">
        <title>Diploid-dominant life cycles characterize the early evolution of Fungi.</title>
        <authorList>
            <person name="Amses K.R."/>
            <person name="Simmons D.R."/>
            <person name="Longcore J.E."/>
            <person name="Mondo S.J."/>
            <person name="Seto K."/>
            <person name="Jeronimo G.H."/>
            <person name="Bonds A.E."/>
            <person name="Quandt C.A."/>
            <person name="Davis W.J."/>
            <person name="Chang Y."/>
            <person name="Federici B.A."/>
            <person name="Kuo A."/>
            <person name="LaButti K."/>
            <person name="Pangilinan J."/>
            <person name="Andreopoulos W."/>
            <person name="Tritt A."/>
            <person name="Riley R."/>
            <person name="Hundley H."/>
            <person name="Johnson J."/>
            <person name="Lipzen A."/>
            <person name="Barry K."/>
            <person name="Lang B.F."/>
            <person name="Cuomo C.A."/>
            <person name="Buchler N.E."/>
            <person name="Grigoriev I.V."/>
            <person name="Spatafora J.W."/>
            <person name="Stajich J.E."/>
            <person name="James T.Y."/>
        </authorList>
    </citation>
    <scope>NUCLEOTIDE SEQUENCE</scope>
    <source>
        <strain evidence="7">AG</strain>
    </source>
</reference>
<dbReference type="InterPro" id="IPR016024">
    <property type="entry name" value="ARM-type_fold"/>
</dbReference>
<dbReference type="PANTHER" id="PTHR12455:SF0">
    <property type="entry name" value="NUCLEOLAR COMPLEX PROTEIN 4 HOMOLOG"/>
    <property type="match status" value="1"/>
</dbReference>
<evidence type="ECO:0000313" key="8">
    <source>
        <dbReference type="Proteomes" id="UP001206595"/>
    </source>
</evidence>
<keyword evidence="4" id="KW-0472">Membrane</keyword>
<evidence type="ECO:0000313" key="7">
    <source>
        <dbReference type="EMBL" id="KAI8578566.1"/>
    </source>
</evidence>
<dbReference type="Proteomes" id="UP001206595">
    <property type="component" value="Unassembled WGS sequence"/>
</dbReference>
<keyword evidence="8" id="KW-1185">Reference proteome</keyword>
<evidence type="ECO:0000256" key="3">
    <source>
        <dbReference type="ARBA" id="ARBA00022692"/>
    </source>
</evidence>
<proteinExistence type="inferred from homology"/>
<organism evidence="7 8">
    <name type="scientific">Umbelopsis ramanniana AG</name>
    <dbReference type="NCBI Taxonomy" id="1314678"/>
    <lineage>
        <taxon>Eukaryota</taxon>
        <taxon>Fungi</taxon>
        <taxon>Fungi incertae sedis</taxon>
        <taxon>Mucoromycota</taxon>
        <taxon>Mucoromycotina</taxon>
        <taxon>Umbelopsidomycetes</taxon>
        <taxon>Umbelopsidales</taxon>
        <taxon>Umbelopsidaceae</taxon>
        <taxon>Umbelopsis</taxon>
    </lineage>
</organism>
<dbReference type="GeneID" id="75915259"/>
<name>A0AAD5HDG9_UMBRA</name>
<evidence type="ECO:0000256" key="2">
    <source>
        <dbReference type="ARBA" id="ARBA00007797"/>
    </source>
</evidence>
<accession>A0AAD5HDG9</accession>
<gene>
    <name evidence="7" type="ORF">K450DRAFT_246397</name>
</gene>
<keyword evidence="4" id="KW-1133">Transmembrane helix</keyword>
<comment type="subcellular location">
    <subcellularLocation>
        <location evidence="1">Nucleus membrane</location>
        <topology evidence="1">Multi-pass membrane protein</topology>
    </subcellularLocation>
</comment>
<feature type="region of interest" description="Disordered" evidence="5">
    <location>
        <begin position="264"/>
        <end position="289"/>
    </location>
</feature>
<evidence type="ECO:0000256" key="4">
    <source>
        <dbReference type="ARBA" id="ARBA00022989"/>
    </source>
</evidence>
<evidence type="ECO:0000256" key="1">
    <source>
        <dbReference type="ARBA" id="ARBA00004232"/>
    </source>
</evidence>
<comment type="similarity">
    <text evidence="2">Belongs to the CBF/MAK21 family.</text>
</comment>